<dbReference type="InterPro" id="IPR054613">
    <property type="entry name" value="Peptidase_S78_dom"/>
</dbReference>
<evidence type="ECO:0000313" key="6">
    <source>
        <dbReference type="Proteomes" id="UP000527143"/>
    </source>
</evidence>
<dbReference type="Proteomes" id="UP000527143">
    <property type="component" value="Unassembled WGS sequence"/>
</dbReference>
<dbReference type="RefSeq" id="WP_184084112.1">
    <property type="nucleotide sequence ID" value="NZ_JACIJF010000001.1"/>
</dbReference>
<keyword evidence="1" id="KW-1188">Viral release from host cell</keyword>
<evidence type="ECO:0000256" key="1">
    <source>
        <dbReference type="ARBA" id="ARBA00022612"/>
    </source>
</evidence>
<reference evidence="5 6" key="1">
    <citation type="submission" date="2020-08" db="EMBL/GenBank/DDBJ databases">
        <title>Genomic Encyclopedia of Type Strains, Phase IV (KMG-IV): sequencing the most valuable type-strain genomes for metagenomic binning, comparative biology and taxonomic classification.</title>
        <authorList>
            <person name="Goeker M."/>
        </authorList>
    </citation>
    <scope>NUCLEOTIDE SEQUENCE [LARGE SCALE GENOMIC DNA]</scope>
    <source>
        <strain evidence="5 6">DSM 26736</strain>
    </source>
</reference>
<gene>
    <name evidence="5" type="ORF">FHT02_000638</name>
</gene>
<protein>
    <recommendedName>
        <fullName evidence="4">Prohead serine protease domain-containing protein</fullName>
    </recommendedName>
</protein>
<comment type="caution">
    <text evidence="5">The sequence shown here is derived from an EMBL/GenBank/DDBJ whole genome shotgun (WGS) entry which is preliminary data.</text>
</comment>
<dbReference type="AlphaFoldDB" id="A0A840YP33"/>
<dbReference type="GO" id="GO:0008233">
    <property type="term" value="F:peptidase activity"/>
    <property type="evidence" value="ECO:0007669"/>
    <property type="project" value="UniProtKB-KW"/>
</dbReference>
<dbReference type="InterPro" id="IPR006433">
    <property type="entry name" value="Prohead_protease"/>
</dbReference>
<dbReference type="EMBL" id="JACIJF010000001">
    <property type="protein sequence ID" value="MBB5709432.1"/>
    <property type="molecule type" value="Genomic_DNA"/>
</dbReference>
<accession>A0A840YP33</accession>
<feature type="domain" description="Prohead serine protease" evidence="4">
    <location>
        <begin position="18"/>
        <end position="170"/>
    </location>
</feature>
<keyword evidence="6" id="KW-1185">Reference proteome</keyword>
<dbReference type="Pfam" id="PF04586">
    <property type="entry name" value="Peptidase_S78"/>
    <property type="match status" value="1"/>
</dbReference>
<keyword evidence="3" id="KW-0378">Hydrolase</keyword>
<sequence length="223" mass="23825">MNPIEQKAVARLECKFDSVDDTDGKMVFSGYGAVFGNVDSYGDVIAPGAFAKSLAVHAAAGTSPMMFLNHDAFNSLPIGRWNDMVEDGYGLKVSGELLDTSMGRDTYVALKAGAITGLSIGFYPVKFTLGTKADEPRRTLEEVDIVEVSVVGLPANAKARVQAVKSLVEELRVRDLEQLLRECGLSKSESIAVASQFESKKELAEKQAVSAAIASLTAKMRAA</sequence>
<evidence type="ECO:0000259" key="4">
    <source>
        <dbReference type="Pfam" id="PF04586"/>
    </source>
</evidence>
<evidence type="ECO:0000256" key="2">
    <source>
        <dbReference type="ARBA" id="ARBA00022670"/>
    </source>
</evidence>
<keyword evidence="2" id="KW-0645">Protease</keyword>
<organism evidence="5 6">
    <name type="scientific">Sphingomonas xinjiangensis</name>
    <dbReference type="NCBI Taxonomy" id="643568"/>
    <lineage>
        <taxon>Bacteria</taxon>
        <taxon>Pseudomonadati</taxon>
        <taxon>Pseudomonadota</taxon>
        <taxon>Alphaproteobacteria</taxon>
        <taxon>Sphingomonadales</taxon>
        <taxon>Sphingomonadaceae</taxon>
        <taxon>Sphingomonas</taxon>
    </lineage>
</organism>
<evidence type="ECO:0000256" key="3">
    <source>
        <dbReference type="ARBA" id="ARBA00022801"/>
    </source>
</evidence>
<dbReference type="GO" id="GO:0006508">
    <property type="term" value="P:proteolysis"/>
    <property type="evidence" value="ECO:0007669"/>
    <property type="project" value="UniProtKB-KW"/>
</dbReference>
<dbReference type="NCBIfam" id="TIGR01543">
    <property type="entry name" value="proheadase_HK97"/>
    <property type="match status" value="1"/>
</dbReference>
<proteinExistence type="predicted"/>
<evidence type="ECO:0000313" key="5">
    <source>
        <dbReference type="EMBL" id="MBB5709432.1"/>
    </source>
</evidence>
<name>A0A840YP33_9SPHN</name>